<dbReference type="AlphaFoldDB" id="A0AAW1NZ17"/>
<evidence type="ECO:0000313" key="1">
    <source>
        <dbReference type="EMBL" id="KAK9803043.1"/>
    </source>
</evidence>
<comment type="caution">
    <text evidence="1">The sequence shown here is derived from an EMBL/GenBank/DDBJ whole genome shotgun (WGS) entry which is preliminary data.</text>
</comment>
<evidence type="ECO:0000313" key="2">
    <source>
        <dbReference type="Proteomes" id="UP001465755"/>
    </source>
</evidence>
<accession>A0AAW1NZ17</accession>
<protein>
    <submittedName>
        <fullName evidence="1">Uncharacterized protein</fullName>
    </submittedName>
</protein>
<name>A0AAW1NZ17_9CHLO</name>
<sequence length="233" mass="25982">MIALPTRESLLTAGAGGKLQTREAQLCRKDDLFQAEQKARADISQLLAKSGLPLLEIYPPYLHSFIQAIAELRSGEECSLLEDIPGHIKDFRQNLSKLGQRIEDQSSEPHVLALARAEMKAAVALKRTAVAAALQTVLRSHQDLLAHLQLSMQQVAGFAEMAINLFAQLRAMNAEDNTEAYGICMARCQLQMSNEEWLNDVQFLRWQTWRGGCNLHPVLLVVMSKHAQEQQAP</sequence>
<keyword evidence="2" id="KW-1185">Reference proteome</keyword>
<organism evidence="1 2">
    <name type="scientific">Symbiochloris irregularis</name>
    <dbReference type="NCBI Taxonomy" id="706552"/>
    <lineage>
        <taxon>Eukaryota</taxon>
        <taxon>Viridiplantae</taxon>
        <taxon>Chlorophyta</taxon>
        <taxon>core chlorophytes</taxon>
        <taxon>Trebouxiophyceae</taxon>
        <taxon>Trebouxiales</taxon>
        <taxon>Trebouxiaceae</taxon>
        <taxon>Symbiochloris</taxon>
    </lineage>
</organism>
<proteinExistence type="predicted"/>
<reference evidence="1 2" key="1">
    <citation type="journal article" date="2024" name="Nat. Commun.">
        <title>Phylogenomics reveals the evolutionary origins of lichenization in chlorophyte algae.</title>
        <authorList>
            <person name="Puginier C."/>
            <person name="Libourel C."/>
            <person name="Otte J."/>
            <person name="Skaloud P."/>
            <person name="Haon M."/>
            <person name="Grisel S."/>
            <person name="Petersen M."/>
            <person name="Berrin J.G."/>
            <person name="Delaux P.M."/>
            <person name="Dal Grande F."/>
            <person name="Keller J."/>
        </authorList>
    </citation>
    <scope>NUCLEOTIDE SEQUENCE [LARGE SCALE GENOMIC DNA]</scope>
    <source>
        <strain evidence="1 2">SAG 2036</strain>
    </source>
</reference>
<dbReference type="Proteomes" id="UP001465755">
    <property type="component" value="Unassembled WGS sequence"/>
</dbReference>
<gene>
    <name evidence="1" type="ORF">WJX73_000101</name>
</gene>
<dbReference type="EMBL" id="JALJOQ010000063">
    <property type="protein sequence ID" value="KAK9803043.1"/>
    <property type="molecule type" value="Genomic_DNA"/>
</dbReference>